<dbReference type="InterPro" id="IPR001128">
    <property type="entry name" value="Cyt_P450"/>
</dbReference>
<evidence type="ECO:0000313" key="12">
    <source>
        <dbReference type="EMBL" id="RRT67180.1"/>
    </source>
</evidence>
<evidence type="ECO:0000256" key="5">
    <source>
        <dbReference type="ARBA" id="ARBA00022723"/>
    </source>
</evidence>
<evidence type="ECO:0000256" key="11">
    <source>
        <dbReference type="SAM" id="Phobius"/>
    </source>
</evidence>
<keyword evidence="5" id="KW-0479">Metal-binding</keyword>
<keyword evidence="10 11" id="KW-0472">Membrane</keyword>
<keyword evidence="3" id="KW-0349">Heme</keyword>
<name>A0A426ZTC0_ENSVE</name>
<evidence type="ECO:0000256" key="6">
    <source>
        <dbReference type="ARBA" id="ARBA00022989"/>
    </source>
</evidence>
<proteinExistence type="inferred from homology"/>
<dbReference type="GO" id="GO:0004497">
    <property type="term" value="F:monooxygenase activity"/>
    <property type="evidence" value="ECO:0007669"/>
    <property type="project" value="UniProtKB-KW"/>
</dbReference>
<evidence type="ECO:0008006" key="14">
    <source>
        <dbReference type="Google" id="ProtNLM"/>
    </source>
</evidence>
<evidence type="ECO:0000313" key="13">
    <source>
        <dbReference type="Proteomes" id="UP000287651"/>
    </source>
</evidence>
<comment type="caution">
    <text evidence="12">The sequence shown here is derived from an EMBL/GenBank/DDBJ whole genome shotgun (WGS) entry which is preliminary data.</text>
</comment>
<evidence type="ECO:0000256" key="1">
    <source>
        <dbReference type="ARBA" id="ARBA00004370"/>
    </source>
</evidence>
<feature type="transmembrane region" description="Helical" evidence="11">
    <location>
        <begin position="6"/>
        <end position="29"/>
    </location>
</feature>
<dbReference type="Proteomes" id="UP000287651">
    <property type="component" value="Unassembled WGS sequence"/>
</dbReference>
<keyword evidence="6 11" id="KW-1133">Transmembrane helix</keyword>
<evidence type="ECO:0000256" key="3">
    <source>
        <dbReference type="ARBA" id="ARBA00022617"/>
    </source>
</evidence>
<evidence type="ECO:0000256" key="10">
    <source>
        <dbReference type="ARBA" id="ARBA00023136"/>
    </source>
</evidence>
<organism evidence="12 13">
    <name type="scientific">Ensete ventricosum</name>
    <name type="common">Abyssinian banana</name>
    <name type="synonym">Musa ensete</name>
    <dbReference type="NCBI Taxonomy" id="4639"/>
    <lineage>
        <taxon>Eukaryota</taxon>
        <taxon>Viridiplantae</taxon>
        <taxon>Streptophyta</taxon>
        <taxon>Embryophyta</taxon>
        <taxon>Tracheophyta</taxon>
        <taxon>Spermatophyta</taxon>
        <taxon>Magnoliopsida</taxon>
        <taxon>Liliopsida</taxon>
        <taxon>Zingiberales</taxon>
        <taxon>Musaceae</taxon>
        <taxon>Ensete</taxon>
    </lineage>
</organism>
<keyword evidence="8" id="KW-0408">Iron</keyword>
<gene>
    <name evidence="12" type="ORF">B296_00025699</name>
</gene>
<evidence type="ECO:0000256" key="8">
    <source>
        <dbReference type="ARBA" id="ARBA00023004"/>
    </source>
</evidence>
<comment type="subcellular location">
    <subcellularLocation>
        <location evidence="1">Membrane</location>
    </subcellularLocation>
</comment>
<dbReference type="InterPro" id="IPR050665">
    <property type="entry name" value="Cytochrome_P450_Monooxygen"/>
</dbReference>
<reference evidence="12 13" key="1">
    <citation type="journal article" date="2014" name="Agronomy (Basel)">
        <title>A Draft Genome Sequence for Ensete ventricosum, the Drought-Tolerant Tree Against Hunger.</title>
        <authorList>
            <person name="Harrison J."/>
            <person name="Moore K.A."/>
            <person name="Paszkiewicz K."/>
            <person name="Jones T."/>
            <person name="Grant M."/>
            <person name="Ambacheew D."/>
            <person name="Muzemil S."/>
            <person name="Studholme D.J."/>
        </authorList>
    </citation>
    <scope>NUCLEOTIDE SEQUENCE [LARGE SCALE GENOMIC DNA]</scope>
</reference>
<keyword evidence="7" id="KW-0560">Oxidoreductase</keyword>
<accession>A0A426ZTC0</accession>
<evidence type="ECO:0000256" key="9">
    <source>
        <dbReference type="ARBA" id="ARBA00023033"/>
    </source>
</evidence>
<dbReference type="EMBL" id="AMZH03005129">
    <property type="protein sequence ID" value="RRT67180.1"/>
    <property type="molecule type" value="Genomic_DNA"/>
</dbReference>
<evidence type="ECO:0000256" key="2">
    <source>
        <dbReference type="ARBA" id="ARBA00010617"/>
    </source>
</evidence>
<dbReference type="GO" id="GO:0006629">
    <property type="term" value="P:lipid metabolic process"/>
    <property type="evidence" value="ECO:0007669"/>
    <property type="project" value="UniProtKB-ARBA"/>
</dbReference>
<evidence type="ECO:0000256" key="7">
    <source>
        <dbReference type="ARBA" id="ARBA00023002"/>
    </source>
</evidence>
<dbReference type="GO" id="GO:0020037">
    <property type="term" value="F:heme binding"/>
    <property type="evidence" value="ECO:0007669"/>
    <property type="project" value="InterPro"/>
</dbReference>
<keyword evidence="4 11" id="KW-0812">Transmembrane</keyword>
<dbReference type="Gene3D" id="1.10.630.10">
    <property type="entry name" value="Cytochrome P450"/>
    <property type="match status" value="1"/>
</dbReference>
<dbReference type="GO" id="GO:0016020">
    <property type="term" value="C:membrane"/>
    <property type="evidence" value="ECO:0007669"/>
    <property type="project" value="UniProtKB-SubCell"/>
</dbReference>
<dbReference type="PANTHER" id="PTHR24282">
    <property type="entry name" value="CYTOCHROME P450 FAMILY MEMBER"/>
    <property type="match status" value="1"/>
</dbReference>
<dbReference type="AlphaFoldDB" id="A0A426ZTC0"/>
<dbReference type="GO" id="GO:0005506">
    <property type="term" value="F:iron ion binding"/>
    <property type="evidence" value="ECO:0007669"/>
    <property type="project" value="InterPro"/>
</dbReference>
<sequence>MEYDLGLVLCAVVVVFISSVWSALVYLTWRPYAITIAFRKQGVGGPAYKFWSGSNEEIKSMQREAMQLVLDNHCHDITLRVQPQYRKWISEYEMVKQVLANKFGFYPKPDVPSAIFSLLGKGLVLVEGSEWARHRRVINPAFTMDKLKVSLLQHFHRIDEDDGSWIRPGCLGSSW</sequence>
<keyword evidence="9" id="KW-0503">Monooxygenase</keyword>
<dbReference type="PANTHER" id="PTHR24282:SF135">
    <property type="entry name" value="CYTOCHROME P450 709B2"/>
    <property type="match status" value="1"/>
</dbReference>
<dbReference type="InterPro" id="IPR036396">
    <property type="entry name" value="Cyt_P450_sf"/>
</dbReference>
<evidence type="ECO:0000256" key="4">
    <source>
        <dbReference type="ARBA" id="ARBA00022692"/>
    </source>
</evidence>
<dbReference type="SUPFAM" id="SSF48264">
    <property type="entry name" value="Cytochrome P450"/>
    <property type="match status" value="1"/>
</dbReference>
<comment type="similarity">
    <text evidence="2">Belongs to the cytochrome P450 family.</text>
</comment>
<dbReference type="Pfam" id="PF00067">
    <property type="entry name" value="p450"/>
    <property type="match status" value="1"/>
</dbReference>
<protein>
    <recommendedName>
        <fullName evidence="14">Cytochrome P450</fullName>
    </recommendedName>
</protein>
<dbReference type="GO" id="GO:0016705">
    <property type="term" value="F:oxidoreductase activity, acting on paired donors, with incorporation or reduction of molecular oxygen"/>
    <property type="evidence" value="ECO:0007669"/>
    <property type="project" value="InterPro"/>
</dbReference>